<organism evidence="6 7">
    <name type="scientific">Lentzea rhizosphaerae</name>
    <dbReference type="NCBI Taxonomy" id="2041025"/>
    <lineage>
        <taxon>Bacteria</taxon>
        <taxon>Bacillati</taxon>
        <taxon>Actinomycetota</taxon>
        <taxon>Actinomycetes</taxon>
        <taxon>Pseudonocardiales</taxon>
        <taxon>Pseudonocardiaceae</taxon>
        <taxon>Lentzea</taxon>
    </lineage>
</organism>
<dbReference type="Gene3D" id="1.10.150.130">
    <property type="match status" value="1"/>
</dbReference>
<dbReference type="InterPro" id="IPR002104">
    <property type="entry name" value="Integrase_catalytic"/>
</dbReference>
<dbReference type="InterPro" id="IPR050090">
    <property type="entry name" value="Tyrosine_recombinase_XerCD"/>
</dbReference>
<dbReference type="Pfam" id="PF00589">
    <property type="entry name" value="Phage_integrase"/>
    <property type="match status" value="1"/>
</dbReference>
<dbReference type="PROSITE" id="PS51898">
    <property type="entry name" value="TYR_RECOMBINASE"/>
    <property type="match status" value="1"/>
</dbReference>
<proteinExistence type="inferred from homology"/>
<keyword evidence="7" id="KW-1185">Reference proteome</keyword>
<reference evidence="7" key="1">
    <citation type="journal article" date="2019" name="Int. J. Syst. Evol. Microbiol.">
        <title>The Global Catalogue of Microorganisms (GCM) 10K type strain sequencing project: providing services to taxonomists for standard genome sequencing and annotation.</title>
        <authorList>
            <consortium name="The Broad Institute Genomics Platform"/>
            <consortium name="The Broad Institute Genome Sequencing Center for Infectious Disease"/>
            <person name="Wu L."/>
            <person name="Ma J."/>
        </authorList>
    </citation>
    <scope>NUCLEOTIDE SEQUENCE [LARGE SCALE GENOMIC DNA]</scope>
    <source>
        <strain evidence="7">CGMCC 4.7405</strain>
    </source>
</reference>
<dbReference type="SUPFAM" id="SSF56349">
    <property type="entry name" value="DNA breaking-rejoining enzymes"/>
    <property type="match status" value="1"/>
</dbReference>
<comment type="similarity">
    <text evidence="1">Belongs to the 'phage' integrase family.</text>
</comment>
<evidence type="ECO:0000256" key="1">
    <source>
        <dbReference type="ARBA" id="ARBA00008857"/>
    </source>
</evidence>
<evidence type="ECO:0000313" key="7">
    <source>
        <dbReference type="Proteomes" id="UP001595690"/>
    </source>
</evidence>
<evidence type="ECO:0000256" key="2">
    <source>
        <dbReference type="ARBA" id="ARBA00023125"/>
    </source>
</evidence>
<dbReference type="CDD" id="cd01189">
    <property type="entry name" value="INT_ICEBs1_C_like"/>
    <property type="match status" value="1"/>
</dbReference>
<feature type="domain" description="Tyr recombinase" evidence="5">
    <location>
        <begin position="191"/>
        <end position="399"/>
    </location>
</feature>
<evidence type="ECO:0000256" key="4">
    <source>
        <dbReference type="SAM" id="MobiDB-lite"/>
    </source>
</evidence>
<sequence length="420" mass="46785">MGHVQDRWFTTVKDPSNPKKTVQQPTSRCGVGKRYRARVIGPDGGEISESFADGQDKAAQEWINTTEAKITLGIYESPQASKKSKGMPLLKPFASDYIADHDMDEASREILEMRFGKHIFPHLGETPLDEINASALRSWDSKLRKDKLSDQYRHTLFMNLSAVMNAAVDDEVIDKNPCEGKSVKKPKPTKKKVVPWPASRVSAVRRGLPERFRVGTNLGAGLGMRQGECFGVAVEDIDRKGREVHIVRQLKTVRNTLVFALPKNKKTRTVPLPDHVERSIDAHMAQFPPVRITLPWETPDGPLVTVELIMTSMRGLPIRANDFDRNYWKPALIGAEVPAGRYENGMHDLRHLYASVLLDGGESIKIVSELLGHADPAFTLATYTHLIPENIPRTKGVIDGFLAQLHSDGPETAQAPTETH</sequence>
<evidence type="ECO:0000313" key="6">
    <source>
        <dbReference type="EMBL" id="MFC3891644.1"/>
    </source>
</evidence>
<evidence type="ECO:0000256" key="3">
    <source>
        <dbReference type="ARBA" id="ARBA00023172"/>
    </source>
</evidence>
<dbReference type="EMBL" id="JBHRZI010000011">
    <property type="protein sequence ID" value="MFC3891644.1"/>
    <property type="molecule type" value="Genomic_DNA"/>
</dbReference>
<keyword evidence="2" id="KW-0238">DNA-binding</keyword>
<dbReference type="Gene3D" id="1.10.443.10">
    <property type="entry name" value="Intergrase catalytic core"/>
    <property type="match status" value="1"/>
</dbReference>
<protein>
    <submittedName>
        <fullName evidence="6">Tyrosine-type recombinase/integrase</fullName>
    </submittedName>
</protein>
<comment type="caution">
    <text evidence="6">The sequence shown here is derived from an EMBL/GenBank/DDBJ whole genome shotgun (WGS) entry which is preliminary data.</text>
</comment>
<dbReference type="Proteomes" id="UP001595690">
    <property type="component" value="Unassembled WGS sequence"/>
</dbReference>
<dbReference type="InterPro" id="IPR010998">
    <property type="entry name" value="Integrase_recombinase_N"/>
</dbReference>
<dbReference type="InterPro" id="IPR011010">
    <property type="entry name" value="DNA_brk_join_enz"/>
</dbReference>
<dbReference type="PANTHER" id="PTHR30349:SF64">
    <property type="entry name" value="PROPHAGE INTEGRASE INTD-RELATED"/>
    <property type="match status" value="1"/>
</dbReference>
<dbReference type="InterPro" id="IPR013762">
    <property type="entry name" value="Integrase-like_cat_sf"/>
</dbReference>
<name>A0ABV8BRD9_9PSEU</name>
<evidence type="ECO:0000259" key="5">
    <source>
        <dbReference type="PROSITE" id="PS51898"/>
    </source>
</evidence>
<gene>
    <name evidence="6" type="ORF">ACFOWZ_09155</name>
</gene>
<keyword evidence="3" id="KW-0233">DNA recombination</keyword>
<dbReference type="PANTHER" id="PTHR30349">
    <property type="entry name" value="PHAGE INTEGRASE-RELATED"/>
    <property type="match status" value="1"/>
</dbReference>
<accession>A0ABV8BRD9</accession>
<feature type="region of interest" description="Disordered" evidence="4">
    <location>
        <begin position="1"/>
        <end position="26"/>
    </location>
</feature>
<dbReference type="RefSeq" id="WP_382371088.1">
    <property type="nucleotide sequence ID" value="NZ_JBHRZI010000011.1"/>
</dbReference>